<evidence type="ECO:0000256" key="1">
    <source>
        <dbReference type="SAM" id="Coils"/>
    </source>
</evidence>
<evidence type="ECO:0000313" key="3">
    <source>
        <dbReference type="EMBL" id="QNO18841.1"/>
    </source>
</evidence>
<reference evidence="3 4" key="1">
    <citation type="submission" date="2020-08" db="EMBL/GenBank/DDBJ databases">
        <authorList>
            <person name="Ren C."/>
            <person name="Gu Y."/>
            <person name="Xu Y."/>
        </authorList>
    </citation>
    <scope>NUCLEOTIDE SEQUENCE [LARGE SCALE GENOMIC DNA]</scope>
    <source>
        <strain evidence="3 4">LBM18003</strain>
    </source>
</reference>
<feature type="domain" description="DUF551" evidence="2">
    <location>
        <begin position="43"/>
        <end position="106"/>
    </location>
</feature>
<dbReference type="Pfam" id="PF04448">
    <property type="entry name" value="DUF551"/>
    <property type="match status" value="1"/>
</dbReference>
<dbReference type="KEGG" id="caml:H6X83_04185"/>
<feature type="coiled-coil region" evidence="1">
    <location>
        <begin position="12"/>
        <end position="39"/>
    </location>
</feature>
<dbReference type="RefSeq" id="WP_212507909.1">
    <property type="nucleotide sequence ID" value="NZ_CP060696.1"/>
</dbReference>
<name>A0A7G9WJH9_9FIRM</name>
<dbReference type="Proteomes" id="UP000516046">
    <property type="component" value="Chromosome"/>
</dbReference>
<evidence type="ECO:0000313" key="4">
    <source>
        <dbReference type="Proteomes" id="UP000516046"/>
    </source>
</evidence>
<accession>A0A7G9WJH9</accession>
<proteinExistence type="predicted"/>
<dbReference type="AlphaFoldDB" id="A0A7G9WJH9"/>
<sequence length="109" mass="12616">MTNQEWEDCNELSDLRMENAVLKDKLAAALAENTRLAEKAPHWISVKDRLPEDGMDIIVANASTGTEYVSHRDLIFFNESKDAFVPTSYFQEFKFTHWMPLPEPPKEEK</sequence>
<protein>
    <submittedName>
        <fullName evidence="3">DUF551 domain-containing protein</fullName>
    </submittedName>
</protein>
<organism evidence="3 4">
    <name type="scientific">Caproicibacterium amylolyticum</name>
    <dbReference type="NCBI Taxonomy" id="2766537"/>
    <lineage>
        <taxon>Bacteria</taxon>
        <taxon>Bacillati</taxon>
        <taxon>Bacillota</taxon>
        <taxon>Clostridia</taxon>
        <taxon>Eubacteriales</taxon>
        <taxon>Oscillospiraceae</taxon>
        <taxon>Caproicibacterium</taxon>
    </lineage>
</organism>
<keyword evidence="1" id="KW-0175">Coiled coil</keyword>
<gene>
    <name evidence="3" type="ORF">H6X83_04185</name>
</gene>
<keyword evidence="4" id="KW-1185">Reference proteome</keyword>
<evidence type="ECO:0000259" key="2">
    <source>
        <dbReference type="Pfam" id="PF04448"/>
    </source>
</evidence>
<dbReference type="InterPro" id="IPR007539">
    <property type="entry name" value="DUF551"/>
</dbReference>
<dbReference type="EMBL" id="CP060696">
    <property type="protein sequence ID" value="QNO18841.1"/>
    <property type="molecule type" value="Genomic_DNA"/>
</dbReference>